<accession>A0A7H0HGZ3</accession>
<dbReference type="SUPFAM" id="SSF55144">
    <property type="entry name" value="LigT-like"/>
    <property type="match status" value="1"/>
</dbReference>
<evidence type="ECO:0000313" key="3">
    <source>
        <dbReference type="Proteomes" id="UP000516057"/>
    </source>
</evidence>
<dbReference type="GO" id="GO:0016874">
    <property type="term" value="F:ligase activity"/>
    <property type="evidence" value="ECO:0007669"/>
    <property type="project" value="UniProtKB-KW"/>
</dbReference>
<protein>
    <submittedName>
        <fullName evidence="2">2'-5' RNA ligase family protein</fullName>
    </submittedName>
</protein>
<dbReference type="KEGG" id="amon:H9L24_02110"/>
<proteinExistence type="predicted"/>
<sequence>METPLMPQPPAVPAGLRENLFFALLLEGPQADAVASLALRMRAAHGLHGKPMRTERLHMTLLWLGAFADGVPQDVRACALEAGARVAQPAFGVELDRVLSFAAHRERPLVLCGAGDGVAGAVALHRALFEAVYRRPARPADFTPHVTLLRDRQPVPEHPVEPIRWQVRAFSLLLNQVGRGGPYAELGRWPLR</sequence>
<keyword evidence="2" id="KW-0436">Ligase</keyword>
<dbReference type="GO" id="GO:0008664">
    <property type="term" value="F:RNA 2',3'-cyclic 3'-phosphodiesterase activity"/>
    <property type="evidence" value="ECO:0007669"/>
    <property type="project" value="InterPro"/>
</dbReference>
<dbReference type="Pfam" id="PF13563">
    <property type="entry name" value="2_5_RNA_ligase2"/>
    <property type="match status" value="1"/>
</dbReference>
<dbReference type="Gene3D" id="3.90.1140.10">
    <property type="entry name" value="Cyclic phosphodiesterase"/>
    <property type="match status" value="1"/>
</dbReference>
<name>A0A7H0HGZ3_9BURK</name>
<keyword evidence="1" id="KW-0378">Hydrolase</keyword>
<dbReference type="Proteomes" id="UP000516057">
    <property type="component" value="Chromosome"/>
</dbReference>
<dbReference type="EMBL" id="CP060790">
    <property type="protein sequence ID" value="QNP59809.1"/>
    <property type="molecule type" value="Genomic_DNA"/>
</dbReference>
<organism evidence="2 3">
    <name type="scientific">Paenacidovorax monticola</name>
    <dbReference type="NCBI Taxonomy" id="1926868"/>
    <lineage>
        <taxon>Bacteria</taxon>
        <taxon>Pseudomonadati</taxon>
        <taxon>Pseudomonadota</taxon>
        <taxon>Betaproteobacteria</taxon>
        <taxon>Burkholderiales</taxon>
        <taxon>Comamonadaceae</taxon>
        <taxon>Paenacidovorax</taxon>
    </lineage>
</organism>
<reference evidence="2 3" key="1">
    <citation type="submission" date="2020-08" db="EMBL/GenBank/DDBJ databases">
        <title>Genome sequence of Acidovorax monticola KACC 19171T.</title>
        <authorList>
            <person name="Hyun D.-W."/>
            <person name="Bae J.-W."/>
        </authorList>
    </citation>
    <scope>NUCLEOTIDE SEQUENCE [LARGE SCALE GENOMIC DNA]</scope>
    <source>
        <strain evidence="2 3">KACC 19171</strain>
    </source>
</reference>
<dbReference type="PANTHER" id="PTHR35561">
    <property type="entry name" value="RNA 2',3'-CYCLIC PHOSPHODIESTERASE"/>
    <property type="match status" value="1"/>
</dbReference>
<keyword evidence="3" id="KW-1185">Reference proteome</keyword>
<gene>
    <name evidence="2" type="ORF">H9L24_02110</name>
</gene>
<dbReference type="GO" id="GO:0004113">
    <property type="term" value="F:2',3'-cyclic-nucleotide 3'-phosphodiesterase activity"/>
    <property type="evidence" value="ECO:0007669"/>
    <property type="project" value="InterPro"/>
</dbReference>
<dbReference type="AlphaFoldDB" id="A0A7H0HGZ3"/>
<dbReference type="RefSeq" id="WP_187736791.1">
    <property type="nucleotide sequence ID" value="NZ_CP060790.1"/>
</dbReference>
<evidence type="ECO:0000256" key="1">
    <source>
        <dbReference type="ARBA" id="ARBA00022801"/>
    </source>
</evidence>
<dbReference type="PANTHER" id="PTHR35561:SF1">
    <property type="entry name" value="RNA 2',3'-CYCLIC PHOSPHODIESTERASE"/>
    <property type="match status" value="1"/>
</dbReference>
<evidence type="ECO:0000313" key="2">
    <source>
        <dbReference type="EMBL" id="QNP59809.1"/>
    </source>
</evidence>
<dbReference type="InterPro" id="IPR009097">
    <property type="entry name" value="Cyclic_Pdiesterase"/>
</dbReference>
<dbReference type="InterPro" id="IPR004175">
    <property type="entry name" value="RNA_CPDase"/>
</dbReference>